<dbReference type="Proteomes" id="UP000183794">
    <property type="component" value="Unassembled WGS sequence"/>
</dbReference>
<dbReference type="OrthoDB" id="8759680at2"/>
<dbReference type="EMBL" id="FPLD01000064">
    <property type="protein sequence ID" value="SGZ00815.1"/>
    <property type="molecule type" value="Genomic_DNA"/>
</dbReference>
<gene>
    <name evidence="2" type="ORF">NVI5450_2350</name>
</gene>
<reference evidence="2 3" key="1">
    <citation type="submission" date="2016-11" db="EMBL/GenBank/DDBJ databases">
        <authorList>
            <person name="Jaros S."/>
            <person name="Januszkiewicz K."/>
            <person name="Wedrychowicz H."/>
        </authorList>
    </citation>
    <scope>NUCLEOTIDE SEQUENCE [LARGE SCALE GENOMIC DNA]</scope>
    <source>
        <strain evidence="2">NVI 5450</strain>
    </source>
</reference>
<protein>
    <submittedName>
        <fullName evidence="2">Uncharacterized protein</fullName>
    </submittedName>
</protein>
<dbReference type="AlphaFoldDB" id="A0A1L0BPB9"/>
<dbReference type="RefSeq" id="WP_075497977.1">
    <property type="nucleotide sequence ID" value="NZ_CAWRBC010000034.1"/>
</dbReference>
<evidence type="ECO:0000313" key="2">
    <source>
        <dbReference type="EMBL" id="SGZ00815.1"/>
    </source>
</evidence>
<feature type="compositionally biased region" description="Low complexity" evidence="1">
    <location>
        <begin position="1"/>
        <end position="11"/>
    </location>
</feature>
<feature type="region of interest" description="Disordered" evidence="1">
    <location>
        <begin position="1"/>
        <end position="69"/>
    </location>
</feature>
<proteinExistence type="predicted"/>
<accession>A0A1L0BPB9</accession>
<evidence type="ECO:0000313" key="3">
    <source>
        <dbReference type="Proteomes" id="UP000183794"/>
    </source>
</evidence>
<organism evidence="2 3">
    <name type="scientific">Moritella viscosa</name>
    <dbReference type="NCBI Taxonomy" id="80854"/>
    <lineage>
        <taxon>Bacteria</taxon>
        <taxon>Pseudomonadati</taxon>
        <taxon>Pseudomonadota</taxon>
        <taxon>Gammaproteobacteria</taxon>
        <taxon>Alteromonadales</taxon>
        <taxon>Moritellaceae</taxon>
        <taxon>Moritella</taxon>
    </lineage>
</organism>
<name>A0A1L0BPB9_9GAMM</name>
<evidence type="ECO:0000256" key="1">
    <source>
        <dbReference type="SAM" id="MobiDB-lite"/>
    </source>
</evidence>
<sequence length="198" mass="21477">MSRKTNNTNKTTDVKTEDSNVDTAVLVDDIPADDTSSEVANEQVRDVPTDKSAEDKPVNDKQAEAEKHDHFSNIVLSGKGKKLSPKTTNHVFFDIAEHDDEGNLYIRLSGNEGGGLHSKEWINLTNIITILDEQVDKPFKSTALKAAFKGASANNAGFLAGVLRSPDIGLIVQSGSSVFLHVLANDFDEKKTKLLALS</sequence>
<feature type="compositionally biased region" description="Basic and acidic residues" evidence="1">
    <location>
        <begin position="43"/>
        <end position="69"/>
    </location>
</feature>